<accession>A0A8S4AG84</accession>
<evidence type="ECO:0000313" key="2">
    <source>
        <dbReference type="Proteomes" id="UP000677803"/>
    </source>
</evidence>
<dbReference type="AlphaFoldDB" id="A0A8S4AG84"/>
<organism evidence="1 2">
    <name type="scientific">Menidia menidia</name>
    <name type="common">Atlantic silverside</name>
    <dbReference type="NCBI Taxonomy" id="238744"/>
    <lineage>
        <taxon>Eukaryota</taxon>
        <taxon>Metazoa</taxon>
        <taxon>Chordata</taxon>
        <taxon>Craniata</taxon>
        <taxon>Vertebrata</taxon>
        <taxon>Euteleostomi</taxon>
        <taxon>Actinopterygii</taxon>
        <taxon>Neopterygii</taxon>
        <taxon>Teleostei</taxon>
        <taxon>Neoteleostei</taxon>
        <taxon>Acanthomorphata</taxon>
        <taxon>Ovalentaria</taxon>
        <taxon>Atherinomorphae</taxon>
        <taxon>Atheriniformes</taxon>
        <taxon>Atherinopsidae</taxon>
        <taxon>Menidiinae</taxon>
        <taxon>Menidia</taxon>
    </lineage>
</organism>
<keyword evidence="2" id="KW-1185">Reference proteome</keyword>
<gene>
    <name evidence="1" type="ORF">MMEN_LOCUS3722</name>
</gene>
<name>A0A8S4AG84_9TELE</name>
<dbReference type="EMBL" id="CAJRST010002447">
    <property type="protein sequence ID" value="CAG5867004.1"/>
    <property type="molecule type" value="Genomic_DNA"/>
</dbReference>
<proteinExistence type="predicted"/>
<comment type="caution">
    <text evidence="1">The sequence shown here is derived from an EMBL/GenBank/DDBJ whole genome shotgun (WGS) entry which is preliminary data.</text>
</comment>
<sequence length="82" mass="8951">MTIPRKSDLLWFKTCLTLGTSLRPSPDISQLSTATMAAVQLLLLLLPLASAQTFGWGPCPDPQVQDNFSLEQVRPPKLGLSK</sequence>
<evidence type="ECO:0000313" key="1">
    <source>
        <dbReference type="EMBL" id="CAG5867004.1"/>
    </source>
</evidence>
<protein>
    <submittedName>
        <fullName evidence="1">(Atlantic silverside) hypothetical protein</fullName>
    </submittedName>
</protein>
<dbReference type="Proteomes" id="UP000677803">
    <property type="component" value="Unassembled WGS sequence"/>
</dbReference>
<reference evidence="1" key="1">
    <citation type="submission" date="2021-05" db="EMBL/GenBank/DDBJ databases">
        <authorList>
            <person name="Tigano A."/>
        </authorList>
    </citation>
    <scope>NUCLEOTIDE SEQUENCE</scope>
</reference>